<protein>
    <recommendedName>
        <fullName evidence="1">Bbp19-like phage domain-containing protein</fullName>
    </recommendedName>
</protein>
<reference evidence="3" key="1">
    <citation type="submission" date="2020-04" db="EMBL/GenBank/DDBJ databases">
        <authorList>
            <person name="Chiriac C."/>
            <person name="Salcher M."/>
            <person name="Ghai R."/>
            <person name="Kavagutti S V."/>
        </authorList>
    </citation>
    <scope>NUCLEOTIDE SEQUENCE</scope>
</reference>
<feature type="domain" description="Bbp19-like phage" evidence="1">
    <location>
        <begin position="9"/>
        <end position="73"/>
    </location>
</feature>
<proteinExistence type="predicted"/>
<dbReference type="EMBL" id="LR797399">
    <property type="protein sequence ID" value="CAB4213398.1"/>
    <property type="molecule type" value="Genomic_DNA"/>
</dbReference>
<evidence type="ECO:0000313" key="3">
    <source>
        <dbReference type="EMBL" id="CAB4155359.1"/>
    </source>
</evidence>
<name>A0A6J5N8E9_9CAUD</name>
<evidence type="ECO:0000313" key="4">
    <source>
        <dbReference type="EMBL" id="CAB4213398.1"/>
    </source>
</evidence>
<gene>
    <name evidence="4" type="ORF">UFOVP1449_13</name>
    <name evidence="2" type="ORF">UFOVP400_50</name>
    <name evidence="3" type="ORF">UFOVP669_2</name>
</gene>
<evidence type="ECO:0000259" key="1">
    <source>
        <dbReference type="Pfam" id="PF25181"/>
    </source>
</evidence>
<accession>A0A6J5N8E9</accession>
<organism evidence="3">
    <name type="scientific">uncultured Caudovirales phage</name>
    <dbReference type="NCBI Taxonomy" id="2100421"/>
    <lineage>
        <taxon>Viruses</taxon>
        <taxon>Duplodnaviria</taxon>
        <taxon>Heunggongvirae</taxon>
        <taxon>Uroviricota</taxon>
        <taxon>Caudoviricetes</taxon>
        <taxon>Peduoviridae</taxon>
        <taxon>Maltschvirus</taxon>
        <taxon>Maltschvirus maltsch</taxon>
    </lineage>
</organism>
<dbReference type="EMBL" id="LR796370">
    <property type="protein sequence ID" value="CAB4140676.1"/>
    <property type="molecule type" value="Genomic_DNA"/>
</dbReference>
<dbReference type="InterPro" id="IPR057447">
    <property type="entry name" value="Bbp19-like_phage"/>
</dbReference>
<evidence type="ECO:0000313" key="2">
    <source>
        <dbReference type="EMBL" id="CAB4140676.1"/>
    </source>
</evidence>
<sequence>MLRFRQPAYRKTFDNPEGRKVLADLRRFCRATTPTANVDNVYATYLLEGRREVFLRILAHLNLTEEDVIKLVEETPNE</sequence>
<dbReference type="Pfam" id="PF25181">
    <property type="entry name" value="Phage_Bbp19"/>
    <property type="match status" value="1"/>
</dbReference>
<dbReference type="EMBL" id="LR796626">
    <property type="protein sequence ID" value="CAB4155359.1"/>
    <property type="molecule type" value="Genomic_DNA"/>
</dbReference>